<organism evidence="2 3">
    <name type="scientific">Gloeothece verrucosa (strain PCC 7822)</name>
    <name type="common">Cyanothece sp. (strain PCC 7822)</name>
    <dbReference type="NCBI Taxonomy" id="497965"/>
    <lineage>
        <taxon>Bacteria</taxon>
        <taxon>Bacillati</taxon>
        <taxon>Cyanobacteriota</taxon>
        <taxon>Cyanophyceae</taxon>
        <taxon>Oscillatoriophycideae</taxon>
        <taxon>Chroococcales</taxon>
        <taxon>Aphanothecaceae</taxon>
        <taxon>Gloeothece</taxon>
        <taxon>Gloeothece verrucosa</taxon>
    </lineage>
</organism>
<dbReference type="KEGG" id="cyj:Cyan7822_5969"/>
<accession>E0ULI8</accession>
<keyword evidence="3" id="KW-1185">Reference proteome</keyword>
<feature type="transmembrane region" description="Helical" evidence="1">
    <location>
        <begin position="20"/>
        <end position="37"/>
    </location>
</feature>
<dbReference type="AlphaFoldDB" id="E0ULI8"/>
<evidence type="ECO:0000313" key="3">
    <source>
        <dbReference type="Proteomes" id="UP000008206"/>
    </source>
</evidence>
<protein>
    <submittedName>
        <fullName evidence="2">Uncharacterized protein</fullName>
    </submittedName>
</protein>
<proteinExistence type="predicted"/>
<geneLocation type="plasmid" evidence="2 3">
    <name>Cy782201</name>
</geneLocation>
<name>E0ULI8_GLOV7</name>
<keyword evidence="1" id="KW-1133">Transmembrane helix</keyword>
<sequence length="59" mass="6530">MKKAVKLPKLPLLCRERSELFYLILIGLLAISMSHLGKPVAQTNNNNSKSLNPAQSIII</sequence>
<evidence type="ECO:0000256" key="1">
    <source>
        <dbReference type="SAM" id="Phobius"/>
    </source>
</evidence>
<keyword evidence="1" id="KW-0472">Membrane</keyword>
<dbReference type="EMBL" id="CP002199">
    <property type="protein sequence ID" value="ADN17818.1"/>
    <property type="molecule type" value="Genomic_DNA"/>
</dbReference>
<gene>
    <name evidence="2" type="ordered locus">Cyan7822_5969</name>
</gene>
<reference evidence="3" key="1">
    <citation type="journal article" date="2011" name="MBio">
        <title>Novel metabolic attributes of the genus Cyanothece, comprising a group of unicellular nitrogen-fixing Cyanobacteria.</title>
        <authorList>
            <person name="Bandyopadhyay A."/>
            <person name="Elvitigala T."/>
            <person name="Welsh E."/>
            <person name="Stockel J."/>
            <person name="Liberton M."/>
            <person name="Min H."/>
            <person name="Sherman L.A."/>
            <person name="Pakrasi H.B."/>
        </authorList>
    </citation>
    <scope>NUCLEOTIDE SEQUENCE [LARGE SCALE GENOMIC DNA]</scope>
    <source>
        <strain evidence="3">PCC 7822</strain>
        <plasmid evidence="3">Cy782201</plasmid>
    </source>
</reference>
<evidence type="ECO:0000313" key="2">
    <source>
        <dbReference type="EMBL" id="ADN17818.1"/>
    </source>
</evidence>
<keyword evidence="2" id="KW-0614">Plasmid</keyword>
<dbReference type="HOGENOM" id="CLU_2952707_0_0_3"/>
<dbReference type="Proteomes" id="UP000008206">
    <property type="component" value="Plasmid Cy782201"/>
</dbReference>
<keyword evidence="1" id="KW-0812">Transmembrane</keyword>